<proteinExistence type="predicted"/>
<comment type="caution">
    <text evidence="2">The sequence shown here is derived from an EMBL/GenBank/DDBJ whole genome shotgun (WGS) entry which is preliminary data.</text>
</comment>
<evidence type="ECO:0000256" key="1">
    <source>
        <dbReference type="SAM" id="SignalP"/>
    </source>
</evidence>
<dbReference type="Proteomes" id="UP001597549">
    <property type="component" value="Unassembled WGS sequence"/>
</dbReference>
<name>A0ABW5Z9T5_9FLAO</name>
<evidence type="ECO:0000313" key="3">
    <source>
        <dbReference type="Proteomes" id="UP001597549"/>
    </source>
</evidence>
<feature type="signal peptide" evidence="1">
    <location>
        <begin position="1"/>
        <end position="19"/>
    </location>
</feature>
<dbReference type="RefSeq" id="WP_379808084.1">
    <property type="nucleotide sequence ID" value="NZ_JBHUOL010000018.1"/>
</dbReference>
<keyword evidence="3" id="KW-1185">Reference proteome</keyword>
<keyword evidence="1" id="KW-0732">Signal</keyword>
<evidence type="ECO:0000313" key="2">
    <source>
        <dbReference type="EMBL" id="MFD2909508.1"/>
    </source>
</evidence>
<evidence type="ECO:0008006" key="4">
    <source>
        <dbReference type="Google" id="ProtNLM"/>
    </source>
</evidence>
<accession>A0ABW5Z9T5</accession>
<feature type="chain" id="PRO_5045183413" description="DUF4595 domain-containing protein" evidence="1">
    <location>
        <begin position="20"/>
        <end position="439"/>
    </location>
</feature>
<sequence>MKKLLTLLVLISFSMQGIAQVKRTTTQAATVEVVAMEDDESSEDVISDTLKIKAGKKYAILISIAAYPVQVAGDNLGNEQKELKDNFKKQNLEVIMVRKHCFLKFENGEGLDMTNSERPFQSTAYWSGDVYDEVELFDKLTHTTEFVAAQMGIKKESSYAITARKTNETIGKLATSNNSTANSKVTLKKYLQMYQTPFLTESEEYWYLQEIPKVKNIKIFFTEKGKDKLYKNYDFNSAGQITLTTNFNNKGKPSDQQKFVYKDEMLTEIIKEDHSITVNYDDHKMILSENLGDANETRVYWIEKDMLLSKRYIVMTDNTYADQNSVIEDKIVDNCVVTYVDGNVTFKNCISPYGVFPFTHSYISYQFNPDNQKNEFMQLIRFKIIKNGTKSFEKQYSSAQNEKEKDNYTPDTTFHLNENNLISKITNEKNLVKIVYSYY</sequence>
<dbReference type="EMBL" id="JBHUOL010000018">
    <property type="protein sequence ID" value="MFD2909508.1"/>
    <property type="molecule type" value="Genomic_DNA"/>
</dbReference>
<gene>
    <name evidence="2" type="ORF">ACFSX9_12280</name>
</gene>
<reference evidence="3" key="1">
    <citation type="journal article" date="2019" name="Int. J. Syst. Evol. Microbiol.">
        <title>The Global Catalogue of Microorganisms (GCM) 10K type strain sequencing project: providing services to taxonomists for standard genome sequencing and annotation.</title>
        <authorList>
            <consortium name="The Broad Institute Genomics Platform"/>
            <consortium name="The Broad Institute Genome Sequencing Center for Infectious Disease"/>
            <person name="Wu L."/>
            <person name="Ma J."/>
        </authorList>
    </citation>
    <scope>NUCLEOTIDE SEQUENCE [LARGE SCALE GENOMIC DNA]</scope>
    <source>
        <strain evidence="3">KCTC 52644</strain>
    </source>
</reference>
<organism evidence="2 3">
    <name type="scientific">Flavobacterium ardleyense</name>
    <dbReference type="NCBI Taxonomy" id="2038737"/>
    <lineage>
        <taxon>Bacteria</taxon>
        <taxon>Pseudomonadati</taxon>
        <taxon>Bacteroidota</taxon>
        <taxon>Flavobacteriia</taxon>
        <taxon>Flavobacteriales</taxon>
        <taxon>Flavobacteriaceae</taxon>
        <taxon>Flavobacterium</taxon>
    </lineage>
</organism>
<protein>
    <recommendedName>
        <fullName evidence="4">DUF4595 domain-containing protein</fullName>
    </recommendedName>
</protein>